<dbReference type="EC" id="2.7.7.65" evidence="1"/>
<keyword evidence="6" id="KW-1185">Reference proteome</keyword>
<evidence type="ECO:0000256" key="1">
    <source>
        <dbReference type="ARBA" id="ARBA00012528"/>
    </source>
</evidence>
<dbReference type="Pfam" id="PF00990">
    <property type="entry name" value="GGDEF"/>
    <property type="match status" value="1"/>
</dbReference>
<accession>A0ABT7SLY9</accession>
<feature type="transmembrane region" description="Helical" evidence="3">
    <location>
        <begin position="166"/>
        <end position="185"/>
    </location>
</feature>
<feature type="transmembrane region" description="Helical" evidence="3">
    <location>
        <begin position="197"/>
        <end position="222"/>
    </location>
</feature>
<evidence type="ECO:0000256" key="3">
    <source>
        <dbReference type="SAM" id="Phobius"/>
    </source>
</evidence>
<dbReference type="Gene3D" id="3.30.70.270">
    <property type="match status" value="1"/>
</dbReference>
<dbReference type="SMART" id="SM00267">
    <property type="entry name" value="GGDEF"/>
    <property type="match status" value="1"/>
</dbReference>
<evidence type="ECO:0000259" key="4">
    <source>
        <dbReference type="PROSITE" id="PS50887"/>
    </source>
</evidence>
<feature type="transmembrane region" description="Helical" evidence="3">
    <location>
        <begin position="110"/>
        <end position="129"/>
    </location>
</feature>
<dbReference type="RefSeq" id="WP_289409855.1">
    <property type="nucleotide sequence ID" value="NZ_JAUCDY010000002.1"/>
</dbReference>
<dbReference type="PANTHER" id="PTHR45138:SF9">
    <property type="entry name" value="DIGUANYLATE CYCLASE DGCM-RELATED"/>
    <property type="match status" value="1"/>
</dbReference>
<keyword evidence="3" id="KW-0472">Membrane</keyword>
<name>A0ABT7SLY9_9GAMM</name>
<dbReference type="InterPro" id="IPR029787">
    <property type="entry name" value="Nucleotide_cyclase"/>
</dbReference>
<sequence length="384" mass="43201">MPRFLAKLSKRLTSLLPPELELRELWYLLSSRNHSLLLNRRRATMIVNRVRLFAFLFAVLTPLWSVIDFIVFDSPLWIYLAIIRVLASVAFFGLFFAYQAPGRLLDAYRSMALLFTVPTVFYIASHLLISDQSLDNISASLATGYAFLPFVLMAGLALFPLTLKENALVSAVIIFAQGLVGVMNWSTLNWPSFMGGFWLLILISAVVALASLSQLAFMIALVRQVMRDPLTGAITRGSGEELLGFFWSRSSRRGCSLSMAFFDLDHFKQINDNYGHEAGDQVLRNFAKFIADSKRATDVLLRWGGEEFLLLMPDTSLADAKVMLKRLQEKGFGVRPDGNPLTASIGLAERQHDNLFSVQDLLELADQRMYEAKEQGRNRIITVS</sequence>
<comment type="caution">
    <text evidence="5">The sequence shown here is derived from an EMBL/GenBank/DDBJ whole genome shotgun (WGS) entry which is preliminary data.</text>
</comment>
<feature type="domain" description="GGDEF" evidence="4">
    <location>
        <begin position="255"/>
        <end position="384"/>
    </location>
</feature>
<keyword evidence="3" id="KW-1133">Transmembrane helix</keyword>
<proteinExistence type="predicted"/>
<evidence type="ECO:0000256" key="2">
    <source>
        <dbReference type="ARBA" id="ARBA00034247"/>
    </source>
</evidence>
<dbReference type="Proteomes" id="UP001241056">
    <property type="component" value="Unassembled WGS sequence"/>
</dbReference>
<gene>
    <name evidence="5" type="ORF">QEZ41_02750</name>
</gene>
<dbReference type="NCBIfam" id="TIGR00254">
    <property type="entry name" value="GGDEF"/>
    <property type="match status" value="1"/>
</dbReference>
<keyword evidence="5" id="KW-0808">Transferase</keyword>
<dbReference type="EMBL" id="JAUCDY010000002">
    <property type="protein sequence ID" value="MDM7857201.1"/>
    <property type="molecule type" value="Genomic_DNA"/>
</dbReference>
<evidence type="ECO:0000313" key="5">
    <source>
        <dbReference type="EMBL" id="MDM7857201.1"/>
    </source>
</evidence>
<dbReference type="CDD" id="cd01949">
    <property type="entry name" value="GGDEF"/>
    <property type="match status" value="1"/>
</dbReference>
<dbReference type="PROSITE" id="PS50887">
    <property type="entry name" value="GGDEF"/>
    <property type="match status" value="1"/>
</dbReference>
<feature type="transmembrane region" description="Helical" evidence="3">
    <location>
        <begin position="77"/>
        <end position="98"/>
    </location>
</feature>
<keyword evidence="5" id="KW-0548">Nucleotidyltransferase</keyword>
<protein>
    <recommendedName>
        <fullName evidence="1">diguanylate cyclase</fullName>
        <ecNumber evidence="1">2.7.7.65</ecNumber>
    </recommendedName>
</protein>
<comment type="catalytic activity">
    <reaction evidence="2">
        <text>2 GTP = 3',3'-c-di-GMP + 2 diphosphate</text>
        <dbReference type="Rhea" id="RHEA:24898"/>
        <dbReference type="ChEBI" id="CHEBI:33019"/>
        <dbReference type="ChEBI" id="CHEBI:37565"/>
        <dbReference type="ChEBI" id="CHEBI:58805"/>
        <dbReference type="EC" id="2.7.7.65"/>
    </reaction>
</comment>
<dbReference type="SUPFAM" id="SSF55073">
    <property type="entry name" value="Nucleotide cyclase"/>
    <property type="match status" value="1"/>
</dbReference>
<organism evidence="5 6">
    <name type="scientific">Thiopseudomonas acetoxidans</name>
    <dbReference type="NCBI Taxonomy" id="3041622"/>
    <lineage>
        <taxon>Bacteria</taxon>
        <taxon>Pseudomonadati</taxon>
        <taxon>Pseudomonadota</taxon>
        <taxon>Gammaproteobacteria</taxon>
        <taxon>Pseudomonadales</taxon>
        <taxon>Pseudomonadaceae</taxon>
        <taxon>Thiopseudomonas</taxon>
    </lineage>
</organism>
<reference evidence="5 6" key="1">
    <citation type="submission" date="2023-06" db="EMBL/GenBank/DDBJ databases">
        <title>Thiopseudomonas sp. CY1220 draft genome sequence.</title>
        <authorList>
            <person name="Zhao G."/>
            <person name="An M."/>
        </authorList>
    </citation>
    <scope>NUCLEOTIDE SEQUENCE [LARGE SCALE GENOMIC DNA]</scope>
    <source>
        <strain evidence="5 6">CY1220</strain>
    </source>
</reference>
<dbReference type="InterPro" id="IPR043128">
    <property type="entry name" value="Rev_trsase/Diguanyl_cyclase"/>
</dbReference>
<evidence type="ECO:0000313" key="6">
    <source>
        <dbReference type="Proteomes" id="UP001241056"/>
    </source>
</evidence>
<feature type="transmembrane region" description="Helical" evidence="3">
    <location>
        <begin position="50"/>
        <end position="71"/>
    </location>
</feature>
<dbReference type="PANTHER" id="PTHR45138">
    <property type="entry name" value="REGULATORY COMPONENTS OF SENSORY TRANSDUCTION SYSTEM"/>
    <property type="match status" value="1"/>
</dbReference>
<dbReference type="GO" id="GO:0052621">
    <property type="term" value="F:diguanylate cyclase activity"/>
    <property type="evidence" value="ECO:0007669"/>
    <property type="project" value="UniProtKB-EC"/>
</dbReference>
<keyword evidence="3" id="KW-0812">Transmembrane</keyword>
<dbReference type="InterPro" id="IPR050469">
    <property type="entry name" value="Diguanylate_Cyclase"/>
</dbReference>
<feature type="transmembrane region" description="Helical" evidence="3">
    <location>
        <begin position="141"/>
        <end position="159"/>
    </location>
</feature>
<dbReference type="InterPro" id="IPR000160">
    <property type="entry name" value="GGDEF_dom"/>
</dbReference>